<dbReference type="InterPro" id="IPR013087">
    <property type="entry name" value="Znf_C2H2_type"/>
</dbReference>
<evidence type="ECO:0000256" key="5">
    <source>
        <dbReference type="ARBA" id="ARBA00022833"/>
    </source>
</evidence>
<evidence type="ECO:0000313" key="13">
    <source>
        <dbReference type="Ensembl" id="ENSKMAP00000025443.1"/>
    </source>
</evidence>
<dbReference type="GO" id="GO:0005634">
    <property type="term" value="C:nucleus"/>
    <property type="evidence" value="ECO:0007669"/>
    <property type="project" value="UniProtKB-SubCell"/>
</dbReference>
<dbReference type="InterPro" id="IPR050457">
    <property type="entry name" value="ZnFinger_BTB_dom_contain"/>
</dbReference>
<sequence length="756" mass="84714">MKELQEALRAAWRRKIAEENGSASNGAEIHSFKGVNNTCKTDLKTFSDLSLSPKTQCFRRLEETRPQYSLNVATFEKARMKNKEKGIDENDPNYPRRPDVRTLNSLSTFCVLKSSGRVNTSDERQVIYSTQQNLMLNNPVTVEVHDIPGVNQEVHEYQCHSDSLVKPKVWQGSSEDKLLGTSKLKRRSSLSSATLPHHCYGEVPVIRHSSRAAVLRSAVSRSSSTGSDNTIKGITTEHKEQDGEQTQDSRNNKNLNVCAVHPELNDNHNSSTTDGFITNNTELSCKGLTHNIDHNNQHAHCDPLHSNMNLVPQNKDRSKGLKRQAESDFDHFSSKHKRLDCLECHNESPTTATEELTMDWGNVVSLPVQDGAGSDFHCEERLDVEAKQELISCVRLLAKTDMEDKNCTPHGSETNQCSNNCGSEKNRNDAVSIQHKYKSNNTSTSSESGLDDAFASECCTSSESKETSRSKTIESCFSPMTLIENSMSDSASEAIGQPYYGHLHYQCFPHQDTHLLIQDSNYKYSQHVRSHSLDDSTDEEEAGSFAMKQHNSSEKTNQVLLQNLNSKRAELPWKHTSDTEERGVIKRNKESSVSRDEGFDETNGQRNDKERNSSDKDQCRTEAQADQKADVIKVSETVTWSVCPTPSVTDSMPSTLSACVPSSLPDSTPAERAAPHPQPFQCSLCDRSFSQRGSLNRHVRSHLGVRPFPCPCCPMTFSRQYRVTEHMRVHQRCTLGNGFQKPVDSSSKDNEKRPQN</sequence>
<feature type="domain" description="C2H2-type" evidence="12">
    <location>
        <begin position="708"/>
        <end position="730"/>
    </location>
</feature>
<keyword evidence="2" id="KW-0479">Metal-binding</keyword>
<evidence type="ECO:0000256" key="8">
    <source>
        <dbReference type="ARBA" id="ARBA00023163"/>
    </source>
</evidence>
<dbReference type="STRING" id="37003.ENSKMAP00000025443"/>
<dbReference type="PROSITE" id="PS50157">
    <property type="entry name" value="ZINC_FINGER_C2H2_2"/>
    <property type="match status" value="2"/>
</dbReference>
<keyword evidence="4 10" id="KW-0863">Zinc-finger</keyword>
<comment type="subcellular location">
    <subcellularLocation>
        <location evidence="1">Nucleus</location>
    </subcellularLocation>
</comment>
<dbReference type="SUPFAM" id="SSF57667">
    <property type="entry name" value="beta-beta-alpha zinc fingers"/>
    <property type="match status" value="1"/>
</dbReference>
<dbReference type="GO" id="GO:0000978">
    <property type="term" value="F:RNA polymerase II cis-regulatory region sequence-specific DNA binding"/>
    <property type="evidence" value="ECO:0007669"/>
    <property type="project" value="TreeGrafter"/>
</dbReference>
<dbReference type="OMA" id="GQLYPAH"/>
<evidence type="ECO:0000256" key="2">
    <source>
        <dbReference type="ARBA" id="ARBA00022723"/>
    </source>
</evidence>
<feature type="domain" description="C2H2-type" evidence="12">
    <location>
        <begin position="680"/>
        <end position="707"/>
    </location>
</feature>
<dbReference type="Proteomes" id="UP000264800">
    <property type="component" value="Unplaced"/>
</dbReference>
<dbReference type="GO" id="GO:0008270">
    <property type="term" value="F:zinc ion binding"/>
    <property type="evidence" value="ECO:0007669"/>
    <property type="project" value="UniProtKB-KW"/>
</dbReference>
<dbReference type="GO" id="GO:0000981">
    <property type="term" value="F:DNA-binding transcription factor activity, RNA polymerase II-specific"/>
    <property type="evidence" value="ECO:0007669"/>
    <property type="project" value="TreeGrafter"/>
</dbReference>
<dbReference type="AlphaFoldDB" id="A0A3Q3B752"/>
<evidence type="ECO:0000313" key="14">
    <source>
        <dbReference type="Proteomes" id="UP000264800"/>
    </source>
</evidence>
<dbReference type="PANTHER" id="PTHR46105:SF5">
    <property type="entry name" value="ZINC FINGER AND BTB DOMAIN-CONTAINING PROTEIN 44 ISOFORM X1"/>
    <property type="match status" value="1"/>
</dbReference>
<keyword evidence="6" id="KW-0805">Transcription regulation</keyword>
<evidence type="ECO:0000256" key="11">
    <source>
        <dbReference type="SAM" id="MobiDB-lite"/>
    </source>
</evidence>
<proteinExistence type="predicted"/>
<organism evidence="13 14">
    <name type="scientific">Kryptolebias marmoratus</name>
    <name type="common">Mangrove killifish</name>
    <name type="synonym">Rivulus marmoratus</name>
    <dbReference type="NCBI Taxonomy" id="37003"/>
    <lineage>
        <taxon>Eukaryota</taxon>
        <taxon>Metazoa</taxon>
        <taxon>Chordata</taxon>
        <taxon>Craniata</taxon>
        <taxon>Vertebrata</taxon>
        <taxon>Euteleostomi</taxon>
        <taxon>Actinopterygii</taxon>
        <taxon>Neopterygii</taxon>
        <taxon>Teleostei</taxon>
        <taxon>Neoteleostei</taxon>
        <taxon>Acanthomorphata</taxon>
        <taxon>Ovalentaria</taxon>
        <taxon>Atherinomorphae</taxon>
        <taxon>Cyprinodontiformes</taxon>
        <taxon>Rivulidae</taxon>
        <taxon>Kryptolebias</taxon>
    </lineage>
</organism>
<dbReference type="InterPro" id="IPR036236">
    <property type="entry name" value="Znf_C2H2_sf"/>
</dbReference>
<dbReference type="PROSITE" id="PS00028">
    <property type="entry name" value="ZINC_FINGER_C2H2_1"/>
    <property type="match status" value="2"/>
</dbReference>
<accession>A0A3Q3B752</accession>
<dbReference type="Gene3D" id="3.30.160.60">
    <property type="entry name" value="Classic Zinc Finger"/>
    <property type="match status" value="2"/>
</dbReference>
<feature type="compositionally biased region" description="Basic and acidic residues" evidence="11">
    <location>
        <begin position="746"/>
        <end position="756"/>
    </location>
</feature>
<keyword evidence="8" id="KW-0804">Transcription</keyword>
<keyword evidence="3" id="KW-0677">Repeat</keyword>
<reference evidence="13" key="2">
    <citation type="submission" date="2025-09" db="UniProtKB">
        <authorList>
            <consortium name="Ensembl"/>
        </authorList>
    </citation>
    <scope>IDENTIFICATION</scope>
</reference>
<dbReference type="PANTHER" id="PTHR46105">
    <property type="entry name" value="AGAP004733-PA"/>
    <property type="match status" value="1"/>
</dbReference>
<keyword evidence="5" id="KW-0862">Zinc</keyword>
<evidence type="ECO:0000256" key="10">
    <source>
        <dbReference type="PROSITE-ProRule" id="PRU00042"/>
    </source>
</evidence>
<name>A0A3Q3B752_KRYMA</name>
<evidence type="ECO:0000259" key="12">
    <source>
        <dbReference type="PROSITE" id="PS50157"/>
    </source>
</evidence>
<keyword evidence="14" id="KW-1185">Reference proteome</keyword>
<evidence type="ECO:0000256" key="1">
    <source>
        <dbReference type="ARBA" id="ARBA00004123"/>
    </source>
</evidence>
<dbReference type="SMART" id="SM00355">
    <property type="entry name" value="ZnF_C2H2"/>
    <property type="match status" value="2"/>
</dbReference>
<feature type="region of interest" description="Disordered" evidence="11">
    <location>
        <begin position="528"/>
        <end position="555"/>
    </location>
</feature>
<reference evidence="13" key="1">
    <citation type="submission" date="2025-08" db="UniProtKB">
        <authorList>
            <consortium name="Ensembl"/>
        </authorList>
    </citation>
    <scope>IDENTIFICATION</scope>
</reference>
<keyword evidence="9" id="KW-0539">Nucleus</keyword>
<evidence type="ECO:0000256" key="4">
    <source>
        <dbReference type="ARBA" id="ARBA00022771"/>
    </source>
</evidence>
<feature type="region of interest" description="Disordered" evidence="11">
    <location>
        <begin position="570"/>
        <end position="628"/>
    </location>
</feature>
<dbReference type="FunFam" id="3.30.160.60:FF:001840">
    <property type="entry name" value="Paternally-expressed gene 3 protein"/>
    <property type="match status" value="1"/>
</dbReference>
<evidence type="ECO:0000256" key="9">
    <source>
        <dbReference type="ARBA" id="ARBA00023242"/>
    </source>
</evidence>
<dbReference type="GeneTree" id="ENSGT00940000175871"/>
<feature type="compositionally biased region" description="Basic and acidic residues" evidence="11">
    <location>
        <begin position="606"/>
        <end position="628"/>
    </location>
</feature>
<evidence type="ECO:0000256" key="6">
    <source>
        <dbReference type="ARBA" id="ARBA00023015"/>
    </source>
</evidence>
<evidence type="ECO:0000256" key="3">
    <source>
        <dbReference type="ARBA" id="ARBA00022737"/>
    </source>
</evidence>
<dbReference type="Pfam" id="PF00096">
    <property type="entry name" value="zf-C2H2"/>
    <property type="match status" value="1"/>
</dbReference>
<feature type="region of interest" description="Disordered" evidence="11">
    <location>
        <begin position="217"/>
        <end position="252"/>
    </location>
</feature>
<keyword evidence="7" id="KW-0238">DNA-binding</keyword>
<protein>
    <recommendedName>
        <fullName evidence="12">C2H2-type domain-containing protein</fullName>
    </recommendedName>
</protein>
<dbReference type="Ensembl" id="ENSKMAT00000025763.1">
    <property type="protein sequence ID" value="ENSKMAP00000025443.1"/>
    <property type="gene ID" value="ENSKMAG00000018859.1"/>
</dbReference>
<evidence type="ECO:0000256" key="7">
    <source>
        <dbReference type="ARBA" id="ARBA00023125"/>
    </source>
</evidence>
<feature type="compositionally biased region" description="Basic and acidic residues" evidence="11">
    <location>
        <begin position="570"/>
        <end position="597"/>
    </location>
</feature>
<feature type="region of interest" description="Disordered" evidence="11">
    <location>
        <begin position="736"/>
        <end position="756"/>
    </location>
</feature>